<feature type="domain" description="AB hydrolase-1" evidence="2">
    <location>
        <begin position="35"/>
        <end position="120"/>
    </location>
</feature>
<sequence length="432" mass="45992">MADHHTPTPDGSGPAYRTAGPEDGDPLVLLTAPQDTAGDWAPVRDALARGRRIHAPDLSGPTGGGRPAPLVRDDLLGFLDALGLDRVDLVGHATGALVALLAAQAAPHRVVRLVLADLPPALPREPPAAPGRITAPTLVVNGAADAAGQVPDARMLAIAADGRPVHQAAPAEFATAVEAFLAEVPDSELARRWLAGSGITQTGESAWWDADPPACSLTADDVSDQMGWLVFDDEDLGLADRLRVALGLMDLLGAHPLLAGQIHMAHLGPRGPLPQDVLWDGYRRRLEAVRDHEAYPSSLWLDWFEDPGTAGTAFAAVLGDDRHLLLPGAPEPLVRRARRVLEHSGPVGWDAKAETYRAAARFPALHHAVFRAVLRSYHDLYGDLDPVQGLTLLDGLDLAPGTEHLAPLRRVLADGHRHHYASPQAWDAALDR</sequence>
<reference evidence="3" key="1">
    <citation type="submission" date="2022-10" db="EMBL/GenBank/DDBJ databases">
        <title>The complete genomes of actinobacterial strains from the NBC collection.</title>
        <authorList>
            <person name="Joergensen T.S."/>
            <person name="Alvarez Arevalo M."/>
            <person name="Sterndorff E.B."/>
            <person name="Faurdal D."/>
            <person name="Vuksanovic O."/>
            <person name="Mourched A.-S."/>
            <person name="Charusanti P."/>
            <person name="Shaw S."/>
            <person name="Blin K."/>
            <person name="Weber T."/>
        </authorList>
    </citation>
    <scope>NUCLEOTIDE SEQUENCE</scope>
    <source>
        <strain evidence="3">NBC_00303</strain>
    </source>
</reference>
<dbReference type="Gene3D" id="3.40.50.1820">
    <property type="entry name" value="alpha/beta hydrolase"/>
    <property type="match status" value="2"/>
</dbReference>
<protein>
    <submittedName>
        <fullName evidence="3">Alpha/beta fold hydrolase</fullName>
    </submittedName>
</protein>
<dbReference type="GO" id="GO:0016787">
    <property type="term" value="F:hydrolase activity"/>
    <property type="evidence" value="ECO:0007669"/>
    <property type="project" value="UniProtKB-KW"/>
</dbReference>
<gene>
    <name evidence="3" type="ORF">OHA91_06690</name>
</gene>
<organism evidence="3 4">
    <name type="scientific">Streptomyces erythrochromogenes</name>
    <dbReference type="NCBI Taxonomy" id="285574"/>
    <lineage>
        <taxon>Bacteria</taxon>
        <taxon>Bacillati</taxon>
        <taxon>Actinomycetota</taxon>
        <taxon>Actinomycetes</taxon>
        <taxon>Kitasatosporales</taxon>
        <taxon>Streptomycetaceae</taxon>
        <taxon>Streptomyces</taxon>
    </lineage>
</organism>
<keyword evidence="4" id="KW-1185">Reference proteome</keyword>
<evidence type="ECO:0000256" key="1">
    <source>
        <dbReference type="SAM" id="MobiDB-lite"/>
    </source>
</evidence>
<evidence type="ECO:0000313" key="4">
    <source>
        <dbReference type="Proteomes" id="UP001432312"/>
    </source>
</evidence>
<dbReference type="RefSeq" id="WP_266493904.1">
    <property type="nucleotide sequence ID" value="NZ_CP108036.1"/>
</dbReference>
<feature type="region of interest" description="Disordered" evidence="1">
    <location>
        <begin position="1"/>
        <end position="25"/>
    </location>
</feature>
<keyword evidence="3" id="KW-0378">Hydrolase</keyword>
<dbReference type="Pfam" id="PF00561">
    <property type="entry name" value="Abhydrolase_1"/>
    <property type="match status" value="1"/>
</dbReference>
<dbReference type="InterPro" id="IPR000073">
    <property type="entry name" value="AB_hydrolase_1"/>
</dbReference>
<dbReference type="PANTHER" id="PTHR43798">
    <property type="entry name" value="MONOACYLGLYCEROL LIPASE"/>
    <property type="match status" value="1"/>
</dbReference>
<dbReference type="InterPro" id="IPR029058">
    <property type="entry name" value="AB_hydrolase_fold"/>
</dbReference>
<evidence type="ECO:0000313" key="3">
    <source>
        <dbReference type="EMBL" id="WUN78205.1"/>
    </source>
</evidence>
<accession>A0ABZ1Q6U0</accession>
<dbReference type="SUPFAM" id="SSF53474">
    <property type="entry name" value="alpha/beta-Hydrolases"/>
    <property type="match status" value="1"/>
</dbReference>
<dbReference type="PANTHER" id="PTHR43798:SF33">
    <property type="entry name" value="HYDROLASE, PUTATIVE (AFU_ORTHOLOGUE AFUA_2G14860)-RELATED"/>
    <property type="match status" value="1"/>
</dbReference>
<dbReference type="GeneID" id="95495707"/>
<dbReference type="EMBL" id="CP108036">
    <property type="protein sequence ID" value="WUN78205.1"/>
    <property type="molecule type" value="Genomic_DNA"/>
</dbReference>
<dbReference type="InterPro" id="IPR050266">
    <property type="entry name" value="AB_hydrolase_sf"/>
</dbReference>
<name>A0ABZ1Q6U0_9ACTN</name>
<evidence type="ECO:0000259" key="2">
    <source>
        <dbReference type="Pfam" id="PF00561"/>
    </source>
</evidence>
<proteinExistence type="predicted"/>
<dbReference type="Proteomes" id="UP001432312">
    <property type="component" value="Chromosome"/>
</dbReference>